<keyword evidence="1" id="KW-0175">Coiled coil</keyword>
<dbReference type="AlphaFoldDB" id="A0A8H7V067"/>
<reference evidence="3" key="1">
    <citation type="submission" date="2020-12" db="EMBL/GenBank/DDBJ databases">
        <title>Metabolic potential, ecology and presence of endohyphal bacteria is reflected in genomic diversity of Mucoromycotina.</title>
        <authorList>
            <person name="Muszewska A."/>
            <person name="Okrasinska A."/>
            <person name="Steczkiewicz K."/>
            <person name="Drgas O."/>
            <person name="Orlowska M."/>
            <person name="Perlinska-Lenart U."/>
            <person name="Aleksandrzak-Piekarczyk T."/>
            <person name="Szatraj K."/>
            <person name="Zielenkiewicz U."/>
            <person name="Pilsyk S."/>
            <person name="Malc E."/>
            <person name="Mieczkowski P."/>
            <person name="Kruszewska J.S."/>
            <person name="Biernat P."/>
            <person name="Pawlowska J."/>
        </authorList>
    </citation>
    <scope>NUCLEOTIDE SEQUENCE</scope>
    <source>
        <strain evidence="3">WA0000017839</strain>
    </source>
</reference>
<sequence>MHELVKNEKKESRARPLQQTRTGPTALSNSMSLSTEEKQQKRIAARAATAMAQVLHRRREPRSLMMWGDRKKAVIKNYPDGKQEIIVPQTLTAEQEHYEFPPRSRFLKKLATSTAERKRLSILQDQIVPCPTATVPVDDKQMKPQPDQLALQEWFAKKDDFSHSNKDRVVIDWMNDVERSSKNILLKHAHKPSASPSPSSCYSNKIQFKSDAGKRWANSITSNTSLLPPDDTCRKHYVPRRLLLSRSPVTIPTVITNNKSTSQHHDVTMVTASKIQKILGDYQTTNRPSAAMVENQIAMTAMATSGQRTPILGLAQLIGMIMTSNKQLEQRLVDRAEELESVLHQEIKKRQLVEDTMHKLESVYKEQLQQQSLQIDQKEETNQTLLAQLEQAMKRDPLFTSTNLSSTSNNNRKRPSVLISSKRPPPPSSATKTKRPSTSVKPQPPSTPTAVSTRKPSSLLSKTQPMTAQKPVSGRASVVPSSKTALLSRPSVVPVTRPSPNPVTRPTPTSRRPTVVPSATLASKKQTILNSTRALGRPSLAVPKKTTRLL</sequence>
<protein>
    <submittedName>
        <fullName evidence="3">Uncharacterized protein</fullName>
    </submittedName>
</protein>
<gene>
    <name evidence="3" type="ORF">INT47_002736</name>
</gene>
<accession>A0A8H7V067</accession>
<feature type="region of interest" description="Disordered" evidence="2">
    <location>
        <begin position="400"/>
        <end position="515"/>
    </location>
</feature>
<dbReference type="EMBL" id="JAEPRD010000139">
    <property type="protein sequence ID" value="KAG2196809.1"/>
    <property type="molecule type" value="Genomic_DNA"/>
</dbReference>
<feature type="region of interest" description="Disordered" evidence="2">
    <location>
        <begin position="1"/>
        <end position="39"/>
    </location>
</feature>
<dbReference type="OrthoDB" id="2279208at2759"/>
<keyword evidence="4" id="KW-1185">Reference proteome</keyword>
<feature type="compositionally biased region" description="Low complexity" evidence="2">
    <location>
        <begin position="400"/>
        <end position="410"/>
    </location>
</feature>
<feature type="coiled-coil region" evidence="1">
    <location>
        <begin position="325"/>
        <end position="395"/>
    </location>
</feature>
<name>A0A8H7V067_9FUNG</name>
<feature type="compositionally biased region" description="Polar residues" evidence="2">
    <location>
        <begin position="17"/>
        <end position="34"/>
    </location>
</feature>
<evidence type="ECO:0000313" key="3">
    <source>
        <dbReference type="EMBL" id="KAG2196809.1"/>
    </source>
</evidence>
<organism evidence="3 4">
    <name type="scientific">Mucor saturninus</name>
    <dbReference type="NCBI Taxonomy" id="64648"/>
    <lineage>
        <taxon>Eukaryota</taxon>
        <taxon>Fungi</taxon>
        <taxon>Fungi incertae sedis</taxon>
        <taxon>Mucoromycota</taxon>
        <taxon>Mucoromycotina</taxon>
        <taxon>Mucoromycetes</taxon>
        <taxon>Mucorales</taxon>
        <taxon>Mucorineae</taxon>
        <taxon>Mucoraceae</taxon>
        <taxon>Mucor</taxon>
    </lineage>
</organism>
<feature type="compositionally biased region" description="Polar residues" evidence="2">
    <location>
        <begin position="448"/>
        <end position="467"/>
    </location>
</feature>
<evidence type="ECO:0000313" key="4">
    <source>
        <dbReference type="Proteomes" id="UP000603453"/>
    </source>
</evidence>
<feature type="compositionally biased region" description="Basic and acidic residues" evidence="2">
    <location>
        <begin position="1"/>
        <end position="14"/>
    </location>
</feature>
<evidence type="ECO:0000256" key="1">
    <source>
        <dbReference type="SAM" id="Coils"/>
    </source>
</evidence>
<feature type="compositionally biased region" description="Low complexity" evidence="2">
    <location>
        <begin position="506"/>
        <end position="515"/>
    </location>
</feature>
<proteinExistence type="predicted"/>
<evidence type="ECO:0000256" key="2">
    <source>
        <dbReference type="SAM" id="MobiDB-lite"/>
    </source>
</evidence>
<dbReference type="Proteomes" id="UP000603453">
    <property type="component" value="Unassembled WGS sequence"/>
</dbReference>
<comment type="caution">
    <text evidence="3">The sequence shown here is derived from an EMBL/GenBank/DDBJ whole genome shotgun (WGS) entry which is preliminary data.</text>
</comment>